<comment type="caution">
    <text evidence="4">The sequence shown here is derived from an EMBL/GenBank/DDBJ whole genome shotgun (WGS) entry which is preliminary data.</text>
</comment>
<dbReference type="OrthoDB" id="1739763at2759"/>
<keyword evidence="1" id="KW-0862">Zinc</keyword>
<dbReference type="SUPFAM" id="SSF57756">
    <property type="entry name" value="Retrovirus zinc finger-like domains"/>
    <property type="match status" value="1"/>
</dbReference>
<keyword evidence="4" id="KW-0347">Helicase</keyword>
<proteinExistence type="predicted"/>
<dbReference type="InterPro" id="IPR001878">
    <property type="entry name" value="Znf_CCHC"/>
</dbReference>
<protein>
    <submittedName>
        <fullName evidence="4">DEAD box RNA helicase</fullName>
    </submittedName>
</protein>
<dbReference type="Gene3D" id="4.10.60.10">
    <property type="entry name" value="Zinc finger, CCHC-type"/>
    <property type="match status" value="1"/>
</dbReference>
<reference evidence="5" key="1">
    <citation type="journal article" date="2019" name="Curr. Biol.">
        <title>Genome Sequence of Striga asiatica Provides Insight into the Evolution of Plant Parasitism.</title>
        <authorList>
            <person name="Yoshida S."/>
            <person name="Kim S."/>
            <person name="Wafula E.K."/>
            <person name="Tanskanen J."/>
            <person name="Kim Y.M."/>
            <person name="Honaas L."/>
            <person name="Yang Z."/>
            <person name="Spallek T."/>
            <person name="Conn C.E."/>
            <person name="Ichihashi Y."/>
            <person name="Cheong K."/>
            <person name="Cui S."/>
            <person name="Der J.P."/>
            <person name="Gundlach H."/>
            <person name="Jiao Y."/>
            <person name="Hori C."/>
            <person name="Ishida J.K."/>
            <person name="Kasahara H."/>
            <person name="Kiba T."/>
            <person name="Kim M.S."/>
            <person name="Koo N."/>
            <person name="Laohavisit A."/>
            <person name="Lee Y.H."/>
            <person name="Lumba S."/>
            <person name="McCourt P."/>
            <person name="Mortimer J.C."/>
            <person name="Mutuku J.M."/>
            <person name="Nomura T."/>
            <person name="Sasaki-Sekimoto Y."/>
            <person name="Seto Y."/>
            <person name="Wang Y."/>
            <person name="Wakatake T."/>
            <person name="Sakakibara H."/>
            <person name="Demura T."/>
            <person name="Yamaguchi S."/>
            <person name="Yoneyama K."/>
            <person name="Manabe R.I."/>
            <person name="Nelson D.C."/>
            <person name="Schulman A.H."/>
            <person name="Timko M.P."/>
            <person name="dePamphilis C.W."/>
            <person name="Choi D."/>
            <person name="Shirasu K."/>
        </authorList>
    </citation>
    <scope>NUCLEOTIDE SEQUENCE [LARGE SCALE GENOMIC DNA]</scope>
    <source>
        <strain evidence="5">cv. UVA1</strain>
    </source>
</reference>
<evidence type="ECO:0000313" key="4">
    <source>
        <dbReference type="EMBL" id="GER31499.1"/>
    </source>
</evidence>
<dbReference type="Proteomes" id="UP000325081">
    <property type="component" value="Unassembled WGS sequence"/>
</dbReference>
<evidence type="ECO:0000313" key="5">
    <source>
        <dbReference type="Proteomes" id="UP000325081"/>
    </source>
</evidence>
<dbReference type="AlphaFoldDB" id="A0A5A7PFF1"/>
<feature type="domain" description="CCHC-type" evidence="3">
    <location>
        <begin position="100"/>
        <end position="116"/>
    </location>
</feature>
<feature type="region of interest" description="Disordered" evidence="2">
    <location>
        <begin position="1"/>
        <end position="133"/>
    </location>
</feature>
<feature type="non-terminal residue" evidence="4">
    <location>
        <position position="133"/>
    </location>
</feature>
<dbReference type="PROSITE" id="PS50158">
    <property type="entry name" value="ZF_CCHC"/>
    <property type="match status" value="1"/>
</dbReference>
<accession>A0A5A7PFF1</accession>
<keyword evidence="4" id="KW-0067">ATP-binding</keyword>
<evidence type="ECO:0000256" key="1">
    <source>
        <dbReference type="PROSITE-ProRule" id="PRU00047"/>
    </source>
</evidence>
<dbReference type="GO" id="GO:0003676">
    <property type="term" value="F:nucleic acid binding"/>
    <property type="evidence" value="ECO:0007669"/>
    <property type="project" value="InterPro"/>
</dbReference>
<keyword evidence="4" id="KW-0547">Nucleotide-binding</keyword>
<dbReference type="GO" id="GO:0008270">
    <property type="term" value="F:zinc ion binding"/>
    <property type="evidence" value="ECO:0007669"/>
    <property type="project" value="UniProtKB-KW"/>
</dbReference>
<dbReference type="InterPro" id="IPR036875">
    <property type="entry name" value="Znf_CCHC_sf"/>
</dbReference>
<evidence type="ECO:0000256" key="2">
    <source>
        <dbReference type="SAM" id="MobiDB-lite"/>
    </source>
</evidence>
<keyword evidence="5" id="KW-1185">Reference proteome</keyword>
<keyword evidence="1" id="KW-0863">Zinc-finger</keyword>
<keyword evidence="1" id="KW-0479">Metal-binding</keyword>
<evidence type="ECO:0000259" key="3">
    <source>
        <dbReference type="PROSITE" id="PS50158"/>
    </source>
</evidence>
<dbReference type="GO" id="GO:0004386">
    <property type="term" value="F:helicase activity"/>
    <property type="evidence" value="ECO:0007669"/>
    <property type="project" value="UniProtKB-KW"/>
</dbReference>
<sequence length="133" mass="13620">MGRDMSDLAAGMEDIREALQTLMRREQTNRDGPDHRDGGRGGQRGGRGGRGHARFGGGRRAPNSTGLTGFPSAGPSTSTAVGIGTASAGMEGSRAGGGPRCFSCGEAGHRQSACPRRNSSRALLADDFDGSAE</sequence>
<keyword evidence="4" id="KW-0378">Hydrolase</keyword>
<organism evidence="4 5">
    <name type="scientific">Striga asiatica</name>
    <name type="common">Asiatic witchweed</name>
    <name type="synonym">Buchnera asiatica</name>
    <dbReference type="NCBI Taxonomy" id="4170"/>
    <lineage>
        <taxon>Eukaryota</taxon>
        <taxon>Viridiplantae</taxon>
        <taxon>Streptophyta</taxon>
        <taxon>Embryophyta</taxon>
        <taxon>Tracheophyta</taxon>
        <taxon>Spermatophyta</taxon>
        <taxon>Magnoliopsida</taxon>
        <taxon>eudicotyledons</taxon>
        <taxon>Gunneridae</taxon>
        <taxon>Pentapetalae</taxon>
        <taxon>asterids</taxon>
        <taxon>lamiids</taxon>
        <taxon>Lamiales</taxon>
        <taxon>Orobanchaceae</taxon>
        <taxon>Buchnereae</taxon>
        <taxon>Striga</taxon>
    </lineage>
</organism>
<name>A0A5A7PFF1_STRAF</name>
<feature type="compositionally biased region" description="Basic and acidic residues" evidence="2">
    <location>
        <begin position="13"/>
        <end position="39"/>
    </location>
</feature>
<dbReference type="Pfam" id="PF00098">
    <property type="entry name" value="zf-CCHC"/>
    <property type="match status" value="1"/>
</dbReference>
<gene>
    <name evidence="4" type="ORF">STAS_07503</name>
</gene>
<dbReference type="EMBL" id="BKCP01004488">
    <property type="protein sequence ID" value="GER31499.1"/>
    <property type="molecule type" value="Genomic_DNA"/>
</dbReference>